<evidence type="ECO:0000256" key="4">
    <source>
        <dbReference type="ARBA" id="ARBA00023163"/>
    </source>
</evidence>
<keyword evidence="3" id="KW-0238">DNA-binding</keyword>
<sequence length="241" mass="27751">MENVQANSSDCKNAIIQELLTGRDLAKQLLQVVGNDEEELERNIETWEKDSPVLVEDGHAWRKYGQKLTRNTKYLRCSHKYEEGCEAMKQVQRIQEKPPLFRTTYYGLHTCNNNINLTDLDPSDSSNSILISFNNTRNNNNYATQHDHPFVSSSSSTTKSKTKKEDNININKELDDHITILDDDIVQEQNTMPQYEEHVAATLSSPSTFDLFSSVKLESFDQVDDVILRCFDFDEFVRFGI</sequence>
<evidence type="ECO:0000313" key="9">
    <source>
        <dbReference type="Proteomes" id="UP000634136"/>
    </source>
</evidence>
<accession>A0A834WH83</accession>
<dbReference type="GO" id="GO:0043565">
    <property type="term" value="F:sequence-specific DNA binding"/>
    <property type="evidence" value="ECO:0007669"/>
    <property type="project" value="InterPro"/>
</dbReference>
<dbReference type="EMBL" id="JAAIUW010000007">
    <property type="protein sequence ID" value="KAF7822607.1"/>
    <property type="molecule type" value="Genomic_DNA"/>
</dbReference>
<gene>
    <name evidence="8" type="ORF">G2W53_020751</name>
</gene>
<keyword evidence="2" id="KW-0805">Transcription regulation</keyword>
<organism evidence="8 9">
    <name type="scientific">Senna tora</name>
    <dbReference type="NCBI Taxonomy" id="362788"/>
    <lineage>
        <taxon>Eukaryota</taxon>
        <taxon>Viridiplantae</taxon>
        <taxon>Streptophyta</taxon>
        <taxon>Embryophyta</taxon>
        <taxon>Tracheophyta</taxon>
        <taxon>Spermatophyta</taxon>
        <taxon>Magnoliopsida</taxon>
        <taxon>eudicotyledons</taxon>
        <taxon>Gunneridae</taxon>
        <taxon>Pentapetalae</taxon>
        <taxon>rosids</taxon>
        <taxon>fabids</taxon>
        <taxon>Fabales</taxon>
        <taxon>Fabaceae</taxon>
        <taxon>Caesalpinioideae</taxon>
        <taxon>Cassia clade</taxon>
        <taxon>Senna</taxon>
    </lineage>
</organism>
<dbReference type="Pfam" id="PF03106">
    <property type="entry name" value="WRKY"/>
    <property type="match status" value="1"/>
</dbReference>
<keyword evidence="4" id="KW-0804">Transcription</keyword>
<evidence type="ECO:0000259" key="7">
    <source>
        <dbReference type="PROSITE" id="PS50811"/>
    </source>
</evidence>
<dbReference type="GO" id="GO:0003700">
    <property type="term" value="F:DNA-binding transcription factor activity"/>
    <property type="evidence" value="ECO:0007669"/>
    <property type="project" value="InterPro"/>
</dbReference>
<dbReference type="SMART" id="SM00774">
    <property type="entry name" value="WRKY"/>
    <property type="match status" value="1"/>
</dbReference>
<evidence type="ECO:0000256" key="2">
    <source>
        <dbReference type="ARBA" id="ARBA00023015"/>
    </source>
</evidence>
<dbReference type="InterPro" id="IPR036576">
    <property type="entry name" value="WRKY_dom_sf"/>
</dbReference>
<comment type="subcellular location">
    <subcellularLocation>
        <location evidence="1">Nucleus</location>
    </subcellularLocation>
</comment>
<comment type="caution">
    <text evidence="8">The sequence shown here is derived from an EMBL/GenBank/DDBJ whole genome shotgun (WGS) entry which is preliminary data.</text>
</comment>
<proteinExistence type="predicted"/>
<protein>
    <submittedName>
        <fullName evidence="8">Putative WRKY transcription factor 70</fullName>
    </submittedName>
</protein>
<evidence type="ECO:0000313" key="8">
    <source>
        <dbReference type="EMBL" id="KAF7822607.1"/>
    </source>
</evidence>
<feature type="region of interest" description="Disordered" evidence="6">
    <location>
        <begin position="143"/>
        <end position="163"/>
    </location>
</feature>
<keyword evidence="5" id="KW-0539">Nucleus</keyword>
<evidence type="ECO:0000256" key="6">
    <source>
        <dbReference type="SAM" id="MobiDB-lite"/>
    </source>
</evidence>
<dbReference type="Gene3D" id="2.20.25.80">
    <property type="entry name" value="WRKY domain"/>
    <property type="match status" value="1"/>
</dbReference>
<dbReference type="PROSITE" id="PS50811">
    <property type="entry name" value="WRKY"/>
    <property type="match status" value="1"/>
</dbReference>
<evidence type="ECO:0000256" key="3">
    <source>
        <dbReference type="ARBA" id="ARBA00023125"/>
    </source>
</evidence>
<reference evidence="8" key="1">
    <citation type="submission" date="2020-09" db="EMBL/GenBank/DDBJ databases">
        <title>Genome-Enabled Discovery of Anthraquinone Biosynthesis in Senna tora.</title>
        <authorList>
            <person name="Kang S.-H."/>
            <person name="Pandey R.P."/>
            <person name="Lee C.-M."/>
            <person name="Sim J.-S."/>
            <person name="Jeong J.-T."/>
            <person name="Choi B.-S."/>
            <person name="Jung M."/>
            <person name="Ginzburg D."/>
            <person name="Zhao K."/>
            <person name="Won S.Y."/>
            <person name="Oh T.-J."/>
            <person name="Yu Y."/>
            <person name="Kim N.-H."/>
            <person name="Lee O.R."/>
            <person name="Lee T.-H."/>
            <person name="Bashyal P."/>
            <person name="Kim T.-S."/>
            <person name="Lee W.-H."/>
            <person name="Kawkins C."/>
            <person name="Kim C.-K."/>
            <person name="Kim J.S."/>
            <person name="Ahn B.O."/>
            <person name="Rhee S.Y."/>
            <person name="Sohng J.K."/>
        </authorList>
    </citation>
    <scope>NUCLEOTIDE SEQUENCE</scope>
    <source>
        <tissue evidence="8">Leaf</tissue>
    </source>
</reference>
<evidence type="ECO:0000256" key="5">
    <source>
        <dbReference type="ARBA" id="ARBA00023242"/>
    </source>
</evidence>
<dbReference type="OrthoDB" id="2021064at2759"/>
<dbReference type="PANTHER" id="PTHR31282">
    <property type="entry name" value="WRKY TRANSCRIPTION FACTOR 21-RELATED"/>
    <property type="match status" value="1"/>
</dbReference>
<dbReference type="InterPro" id="IPR044810">
    <property type="entry name" value="WRKY_plant"/>
</dbReference>
<dbReference type="GO" id="GO:0005634">
    <property type="term" value="C:nucleus"/>
    <property type="evidence" value="ECO:0007669"/>
    <property type="project" value="UniProtKB-SubCell"/>
</dbReference>
<feature type="domain" description="WRKY" evidence="7">
    <location>
        <begin position="50"/>
        <end position="109"/>
    </location>
</feature>
<keyword evidence="9" id="KW-1185">Reference proteome</keyword>
<dbReference type="AlphaFoldDB" id="A0A834WH83"/>
<dbReference type="InterPro" id="IPR003657">
    <property type="entry name" value="WRKY_dom"/>
</dbReference>
<dbReference type="SUPFAM" id="SSF118290">
    <property type="entry name" value="WRKY DNA-binding domain"/>
    <property type="match status" value="1"/>
</dbReference>
<dbReference type="Proteomes" id="UP000634136">
    <property type="component" value="Unassembled WGS sequence"/>
</dbReference>
<evidence type="ECO:0000256" key="1">
    <source>
        <dbReference type="ARBA" id="ARBA00004123"/>
    </source>
</evidence>
<name>A0A834WH83_9FABA</name>